<keyword evidence="3" id="KW-1185">Reference proteome</keyword>
<accession>A0A2S1LKT2</accession>
<organism evidence="2 3">
    <name type="scientific">Flavobacterium kingsejongi</name>
    <dbReference type="NCBI Taxonomy" id="1678728"/>
    <lineage>
        <taxon>Bacteria</taxon>
        <taxon>Pseudomonadati</taxon>
        <taxon>Bacteroidota</taxon>
        <taxon>Flavobacteriia</taxon>
        <taxon>Flavobacteriales</taxon>
        <taxon>Flavobacteriaceae</taxon>
        <taxon>Flavobacterium</taxon>
    </lineage>
</organism>
<evidence type="ECO:0000256" key="1">
    <source>
        <dbReference type="SAM" id="Phobius"/>
    </source>
</evidence>
<dbReference type="OrthoDB" id="1360114at2"/>
<reference evidence="2 3" key="1">
    <citation type="submission" date="2017-04" db="EMBL/GenBank/DDBJ databases">
        <title>Complete genome sequence of Flavobacterium kingsejong AJ004.</title>
        <authorList>
            <person name="Lee P.C."/>
        </authorList>
    </citation>
    <scope>NUCLEOTIDE SEQUENCE [LARGE SCALE GENOMIC DNA]</scope>
    <source>
        <strain evidence="2 3">AJ004</strain>
    </source>
</reference>
<proteinExistence type="predicted"/>
<evidence type="ECO:0000313" key="3">
    <source>
        <dbReference type="Proteomes" id="UP000244677"/>
    </source>
</evidence>
<sequence>MNITNQLGQLHSKHSPSKVFLIFGIFASMLFIGIAIFIYFGAILPVLEGTMHFSGDITVLYWCILFLVVVGFGILALALFRNKGKTFYLYDLGIVTVDQGQQTSLLYENMQDVYLFTSGKSIIANNIAFRSGNTSQWGAISAKYNNVSKAIDTITGQHTELYASKMIQELKNGKSVTFHYIDYTTAIGRWIFSMGTNDFLKVTPKSIQLTTESIIVDSKKTAIKDLSHFSDNNWTNEIKLLTHSNEIVLRTSRNGIFSSDSFTVVMDFLINQK</sequence>
<keyword evidence="1" id="KW-0812">Transmembrane</keyword>
<dbReference type="KEGG" id="fki:FK004_03615"/>
<dbReference type="EMBL" id="CP020919">
    <property type="protein sequence ID" value="AWG24382.1"/>
    <property type="molecule type" value="Genomic_DNA"/>
</dbReference>
<keyword evidence="1" id="KW-1133">Transmembrane helix</keyword>
<dbReference type="AlphaFoldDB" id="A0A2S1LKT2"/>
<feature type="transmembrane region" description="Helical" evidence="1">
    <location>
        <begin position="20"/>
        <end position="47"/>
    </location>
</feature>
<dbReference type="RefSeq" id="WP_108736026.1">
    <property type="nucleotide sequence ID" value="NZ_CP020919.1"/>
</dbReference>
<gene>
    <name evidence="2" type="ORF">FK004_03615</name>
</gene>
<keyword evidence="1" id="KW-0472">Membrane</keyword>
<name>A0A2S1LKT2_9FLAO</name>
<feature type="transmembrane region" description="Helical" evidence="1">
    <location>
        <begin position="59"/>
        <end position="80"/>
    </location>
</feature>
<protein>
    <submittedName>
        <fullName evidence="2">Uncharacterized protein</fullName>
    </submittedName>
</protein>
<dbReference type="Proteomes" id="UP000244677">
    <property type="component" value="Chromosome"/>
</dbReference>
<evidence type="ECO:0000313" key="2">
    <source>
        <dbReference type="EMBL" id="AWG24382.1"/>
    </source>
</evidence>